<dbReference type="AlphaFoldDB" id="A0A0E9UWM9"/>
<protein>
    <submittedName>
        <fullName evidence="1">Uncharacterized protein</fullName>
    </submittedName>
</protein>
<reference evidence="1" key="1">
    <citation type="submission" date="2014-11" db="EMBL/GenBank/DDBJ databases">
        <authorList>
            <person name="Amaro Gonzalez C."/>
        </authorList>
    </citation>
    <scope>NUCLEOTIDE SEQUENCE</scope>
</reference>
<organism evidence="1">
    <name type="scientific">Anguilla anguilla</name>
    <name type="common">European freshwater eel</name>
    <name type="synonym">Muraena anguilla</name>
    <dbReference type="NCBI Taxonomy" id="7936"/>
    <lineage>
        <taxon>Eukaryota</taxon>
        <taxon>Metazoa</taxon>
        <taxon>Chordata</taxon>
        <taxon>Craniata</taxon>
        <taxon>Vertebrata</taxon>
        <taxon>Euteleostomi</taxon>
        <taxon>Actinopterygii</taxon>
        <taxon>Neopterygii</taxon>
        <taxon>Teleostei</taxon>
        <taxon>Anguilliformes</taxon>
        <taxon>Anguillidae</taxon>
        <taxon>Anguilla</taxon>
    </lineage>
</organism>
<accession>A0A0E9UWM9</accession>
<name>A0A0E9UWM9_ANGAN</name>
<reference evidence="1" key="2">
    <citation type="journal article" date="2015" name="Fish Shellfish Immunol.">
        <title>Early steps in the European eel (Anguilla anguilla)-Vibrio vulnificus interaction in the gills: Role of the RtxA13 toxin.</title>
        <authorList>
            <person name="Callol A."/>
            <person name="Pajuelo D."/>
            <person name="Ebbesson L."/>
            <person name="Teles M."/>
            <person name="MacKenzie S."/>
            <person name="Amaro C."/>
        </authorList>
    </citation>
    <scope>NUCLEOTIDE SEQUENCE</scope>
</reference>
<dbReference type="EMBL" id="GBXM01039214">
    <property type="protein sequence ID" value="JAH69363.1"/>
    <property type="molecule type" value="Transcribed_RNA"/>
</dbReference>
<evidence type="ECO:0000313" key="1">
    <source>
        <dbReference type="EMBL" id="JAH69363.1"/>
    </source>
</evidence>
<sequence>MLSLACSMMTIRASQVSWGGGDDLIGRQDEAVATGVPQLEGVGVLDALVVGPVDGRRRSLGRWCR</sequence>
<proteinExistence type="predicted"/>